<keyword evidence="2" id="KW-0904">Protein phosphatase</keyword>
<dbReference type="InterPro" id="IPR051029">
    <property type="entry name" value="mRNA_Capping_Enz/RNA_Phosphat"/>
</dbReference>
<proteinExistence type="predicted"/>
<dbReference type="AlphaFoldDB" id="T1IQI5"/>
<dbReference type="PANTHER" id="PTHR10367:SF9">
    <property type="entry name" value="DUAL-SPECIFICITY PHOSPHATASE 11 (RNA_RNP COMPLEX 1-INTERACTING)"/>
    <property type="match status" value="1"/>
</dbReference>
<protein>
    <submittedName>
        <fullName evidence="6">Uncharacterized protein</fullName>
    </submittedName>
</protein>
<organism evidence="6 7">
    <name type="scientific">Strigamia maritima</name>
    <name type="common">European centipede</name>
    <name type="synonym">Geophilus maritimus</name>
    <dbReference type="NCBI Taxonomy" id="126957"/>
    <lineage>
        <taxon>Eukaryota</taxon>
        <taxon>Metazoa</taxon>
        <taxon>Ecdysozoa</taxon>
        <taxon>Arthropoda</taxon>
        <taxon>Myriapoda</taxon>
        <taxon>Chilopoda</taxon>
        <taxon>Pleurostigmophora</taxon>
        <taxon>Geophilomorpha</taxon>
        <taxon>Linotaeniidae</taxon>
        <taxon>Strigamia</taxon>
    </lineage>
</organism>
<reference evidence="6" key="2">
    <citation type="submission" date="2015-02" db="UniProtKB">
        <authorList>
            <consortium name="EnsemblMetazoa"/>
        </authorList>
    </citation>
    <scope>IDENTIFICATION</scope>
</reference>
<name>T1IQI5_STRMM</name>
<dbReference type="eggNOG" id="KOG2386">
    <property type="taxonomic scope" value="Eukaryota"/>
</dbReference>
<dbReference type="PANTHER" id="PTHR10367">
    <property type="entry name" value="MRNA-CAPPING ENZYME"/>
    <property type="match status" value="1"/>
</dbReference>
<feature type="domain" description="Tyrosine specific protein phosphatases" evidence="5">
    <location>
        <begin position="102"/>
        <end position="171"/>
    </location>
</feature>
<keyword evidence="1" id="KW-0378">Hydrolase</keyword>
<dbReference type="Gene3D" id="3.90.190.10">
    <property type="entry name" value="Protein tyrosine phosphatase superfamily"/>
    <property type="match status" value="1"/>
</dbReference>
<dbReference type="InterPro" id="IPR020422">
    <property type="entry name" value="TYR_PHOSPHATASE_DUAL_dom"/>
</dbReference>
<sequence>MPRPKKSIPERWLPYKSIGNKVPHTRFIAFKVPLKEEVCQDLPEDQRFTLQHLVENVKKLGLIIDLTNTNRYYNAVDLQKWNIQYSKIYVEGKKVPNSFIVNQFFTVVDDFLQNRSNKGKLIGVHCTHGLNRTGYLVCRYMVDKMNKTPDDAVNAFNEARGHCIERPAYIRGLQMDAAAAEKLQVEDHRHGANPVPRPQYYRPHSNFPPFENNGFLPNRRPDPKMNYGNNSRFHPYLRPQYNVNESHIQSRRTSNVSNIRGRSSTYDRNFRGRRNYNYGNNSMNLDSNYHQQQGNSNSYNWRAPGVTPQAEQWSYRHSYNY</sequence>
<evidence type="ECO:0000256" key="1">
    <source>
        <dbReference type="ARBA" id="ARBA00022801"/>
    </source>
</evidence>
<dbReference type="PROSITE" id="PS50056">
    <property type="entry name" value="TYR_PHOSPHATASE_2"/>
    <property type="match status" value="1"/>
</dbReference>
<reference evidence="7" key="1">
    <citation type="submission" date="2011-05" db="EMBL/GenBank/DDBJ databases">
        <authorList>
            <person name="Richards S.R."/>
            <person name="Qu J."/>
            <person name="Jiang H."/>
            <person name="Jhangiani S.N."/>
            <person name="Agravi P."/>
            <person name="Goodspeed R."/>
            <person name="Gross S."/>
            <person name="Mandapat C."/>
            <person name="Jackson L."/>
            <person name="Mathew T."/>
            <person name="Pu L."/>
            <person name="Thornton R."/>
            <person name="Saada N."/>
            <person name="Wilczek-Boney K.B."/>
            <person name="Lee S."/>
            <person name="Kovar C."/>
            <person name="Wu Y."/>
            <person name="Scherer S.E."/>
            <person name="Worley K.C."/>
            <person name="Muzny D.M."/>
            <person name="Gibbs R."/>
        </authorList>
    </citation>
    <scope>NUCLEOTIDE SEQUENCE</scope>
    <source>
        <strain evidence="7">Brora</strain>
    </source>
</reference>
<dbReference type="GO" id="GO:0004651">
    <property type="term" value="F:polynucleotide 5'-phosphatase activity"/>
    <property type="evidence" value="ECO:0007669"/>
    <property type="project" value="TreeGrafter"/>
</dbReference>
<evidence type="ECO:0000256" key="2">
    <source>
        <dbReference type="ARBA" id="ARBA00022912"/>
    </source>
</evidence>
<dbReference type="InterPro" id="IPR000387">
    <property type="entry name" value="Tyr_Pase_dom"/>
</dbReference>
<keyword evidence="7" id="KW-1185">Reference proteome</keyword>
<dbReference type="EMBL" id="AFFK01018331">
    <property type="status" value="NOT_ANNOTATED_CDS"/>
    <property type="molecule type" value="Genomic_DNA"/>
</dbReference>
<dbReference type="Pfam" id="PF00782">
    <property type="entry name" value="DSPc"/>
    <property type="match status" value="1"/>
</dbReference>
<dbReference type="InterPro" id="IPR029021">
    <property type="entry name" value="Prot-tyrosine_phosphatase-like"/>
</dbReference>
<dbReference type="Proteomes" id="UP000014500">
    <property type="component" value="Unassembled WGS sequence"/>
</dbReference>
<dbReference type="STRING" id="126957.T1IQI5"/>
<dbReference type="SMART" id="SM00195">
    <property type="entry name" value="DSPc"/>
    <property type="match status" value="1"/>
</dbReference>
<dbReference type="PROSITE" id="PS50054">
    <property type="entry name" value="TYR_PHOSPHATASE_DUAL"/>
    <property type="match status" value="1"/>
</dbReference>
<dbReference type="PhylomeDB" id="T1IQI5"/>
<dbReference type="GO" id="GO:0004721">
    <property type="term" value="F:phosphoprotein phosphatase activity"/>
    <property type="evidence" value="ECO:0007669"/>
    <property type="project" value="UniProtKB-KW"/>
</dbReference>
<dbReference type="InterPro" id="IPR000340">
    <property type="entry name" value="Dual-sp_phosphatase_cat-dom"/>
</dbReference>
<dbReference type="SUPFAM" id="SSF52799">
    <property type="entry name" value="(Phosphotyrosine protein) phosphatases II"/>
    <property type="match status" value="1"/>
</dbReference>
<evidence type="ECO:0000259" key="5">
    <source>
        <dbReference type="PROSITE" id="PS50056"/>
    </source>
</evidence>
<evidence type="ECO:0000313" key="7">
    <source>
        <dbReference type="Proteomes" id="UP000014500"/>
    </source>
</evidence>
<dbReference type="PROSITE" id="PS00383">
    <property type="entry name" value="TYR_PHOSPHATASE_1"/>
    <property type="match status" value="1"/>
</dbReference>
<evidence type="ECO:0000256" key="3">
    <source>
        <dbReference type="SAM" id="MobiDB-lite"/>
    </source>
</evidence>
<feature type="compositionally biased region" description="Polar residues" evidence="3">
    <location>
        <begin position="282"/>
        <end position="300"/>
    </location>
</feature>
<dbReference type="HOGENOM" id="CLU_057587_0_0_1"/>
<evidence type="ECO:0000259" key="4">
    <source>
        <dbReference type="PROSITE" id="PS50054"/>
    </source>
</evidence>
<feature type="domain" description="Tyrosine-protein phosphatase" evidence="4">
    <location>
        <begin position="17"/>
        <end position="182"/>
    </location>
</feature>
<accession>T1IQI5</accession>
<feature type="region of interest" description="Disordered" evidence="3">
    <location>
        <begin position="245"/>
        <end position="307"/>
    </location>
</feature>
<feature type="compositionally biased region" description="Polar residues" evidence="3">
    <location>
        <begin position="245"/>
        <end position="267"/>
    </location>
</feature>
<evidence type="ECO:0000313" key="6">
    <source>
        <dbReference type="EnsemblMetazoa" id="SMAR003304-PA"/>
    </source>
</evidence>
<dbReference type="EnsemblMetazoa" id="SMAR003304-RA">
    <property type="protein sequence ID" value="SMAR003304-PA"/>
    <property type="gene ID" value="SMAR003304"/>
</dbReference>
<dbReference type="InterPro" id="IPR016130">
    <property type="entry name" value="Tyr_Pase_AS"/>
</dbReference>